<dbReference type="EMBL" id="JABJWC010000072">
    <property type="protein sequence ID" value="NPC67921.1"/>
    <property type="molecule type" value="Genomic_DNA"/>
</dbReference>
<evidence type="ECO:0000313" key="1">
    <source>
        <dbReference type="EMBL" id="NPC67921.1"/>
    </source>
</evidence>
<dbReference type="Pfam" id="PF12787">
    <property type="entry name" value="EcsC"/>
    <property type="match status" value="1"/>
</dbReference>
<dbReference type="PANTHER" id="PTHR41260:SF1">
    <property type="entry name" value="PROTEIN ECSC"/>
    <property type="match status" value="1"/>
</dbReference>
<name>A0ABX2AHY3_9PROT</name>
<organism evidence="1 2">
    <name type="scientific">Komagataeibacter melomenusus</name>
    <dbReference type="NCBI Taxonomy" id="2766578"/>
    <lineage>
        <taxon>Bacteria</taxon>
        <taxon>Pseudomonadati</taxon>
        <taxon>Pseudomonadota</taxon>
        <taxon>Alphaproteobacteria</taxon>
        <taxon>Acetobacterales</taxon>
        <taxon>Acetobacteraceae</taxon>
        <taxon>Komagataeibacter</taxon>
    </lineage>
</organism>
<sequence>MSSDKEINIIGKALEWSYGKAVTGFGTLGTAQEFGDEYLRSNKNNRIDAANSLIRWQNTKAATNGFITNMGGLVTLPVAIPANMASTLYIQLRMIAGIAHIGGHDILDDRIKTLCYVCLTGNSATEIIKATGIEIGKKLTASTIQKYITGEMIKTINKTVGFRLATKAGSTGLINVTKMVPLIGGVLGGTVDAVMTNIVGNTARNAFIHE</sequence>
<accession>A0ABX2AHY3</accession>
<dbReference type="InterPro" id="IPR024787">
    <property type="entry name" value="EcsC"/>
</dbReference>
<dbReference type="RefSeq" id="WP_172159079.1">
    <property type="nucleotide sequence ID" value="NZ_JABJWC010000072.1"/>
</dbReference>
<proteinExistence type="predicted"/>
<keyword evidence="2" id="KW-1185">Reference proteome</keyword>
<evidence type="ECO:0000313" key="2">
    <source>
        <dbReference type="Proteomes" id="UP000623090"/>
    </source>
</evidence>
<comment type="caution">
    <text evidence="1">The sequence shown here is derived from an EMBL/GenBank/DDBJ whole genome shotgun (WGS) entry which is preliminary data.</text>
</comment>
<protein>
    <submittedName>
        <fullName evidence="1">EcsC family protein</fullName>
    </submittedName>
</protein>
<dbReference type="Proteomes" id="UP000623090">
    <property type="component" value="Unassembled WGS sequence"/>
</dbReference>
<dbReference type="PANTHER" id="PTHR41260">
    <property type="entry name" value="PROTEIN ECSC"/>
    <property type="match status" value="1"/>
</dbReference>
<reference evidence="1 2" key="1">
    <citation type="journal article" date="2020" name="Microorganisms">
        <title>Description of Komagataeibacter melaceti sp. nov. and Komagataeibacter melomenusus sp. nov. Isolated from Apple Cider Vinegar.</title>
        <authorList>
            <person name="Maric L."/>
            <person name="Cleenwerck I."/>
            <person name="Accetto T."/>
            <person name="Vandamme P."/>
            <person name="Trcek J."/>
        </authorList>
    </citation>
    <scope>NUCLEOTIDE SEQUENCE [LARGE SCALE GENOMIC DNA]</scope>
    <source>
        <strain evidence="1 2">AV436</strain>
    </source>
</reference>
<gene>
    <name evidence="1" type="ORF">HNW77_16390</name>
</gene>